<dbReference type="GO" id="GO:0032267">
    <property type="term" value="F:tRNA(Ile)-lysidine synthase activity"/>
    <property type="evidence" value="ECO:0007669"/>
    <property type="project" value="UniProtKB-EC"/>
</dbReference>
<dbReference type="Gene3D" id="3.40.50.620">
    <property type="entry name" value="HUPs"/>
    <property type="match status" value="1"/>
</dbReference>
<dbReference type="InterPro" id="IPR012796">
    <property type="entry name" value="Lysidine-tRNA-synth_C"/>
</dbReference>
<sequence length="414" mass="47855">MLRGDESLEDEAFVENFCGRLNVELVSRRIDIKKLAKERKLSLEETGRIERYRLFKKVAESTGAKKIAVAHNKNDQAETVLMNIIRGTGLDGLKGMDYIRGRIIRPLLGIERAEIEDYCRIHSLNPRIDSSNLEDIYTRNRIRLDLIPYIDKLFNADIVNSITKMSDLIRDDNSFIEKKIDEICDKAEIKSNDREVILSFPALKECHIAAQRRIIRNSIKKVKGDIKGIATVHIDSIIDLIENGTTGSILHLPHDVRAEKSYGILKIYLQEFEKEDIYFNKKVDIPGITVIDEINGKIEASLIEVSSDAFNMKDFTRISEKSQIQFFDYDRLREGIYLRNRRNGDVFKPLNSSGTKKLKEFFIDNKIPRETRNQIPLISKDKEIVWIIGYKISDKFKVTENTKTILKLSYDKSH</sequence>
<dbReference type="EC" id="6.3.4.19" evidence="8"/>
<evidence type="ECO:0000256" key="2">
    <source>
        <dbReference type="ARBA" id="ARBA00022490"/>
    </source>
</evidence>
<keyword evidence="4 8" id="KW-0819">tRNA processing</keyword>
<dbReference type="Proteomes" id="UP000019109">
    <property type="component" value="Unassembled WGS sequence"/>
</dbReference>
<dbReference type="PANTHER" id="PTHR43033">
    <property type="entry name" value="TRNA(ILE)-LYSIDINE SYNTHASE-RELATED"/>
    <property type="match status" value="1"/>
</dbReference>
<comment type="caution">
    <text evidence="8">Lacks conserved residue(s) required for the propagation of feature annotation.</text>
</comment>
<comment type="catalytic activity">
    <reaction evidence="7 8">
        <text>cytidine(34) in tRNA(Ile2) + L-lysine + ATP = lysidine(34) in tRNA(Ile2) + AMP + diphosphate + H(+)</text>
        <dbReference type="Rhea" id="RHEA:43744"/>
        <dbReference type="Rhea" id="RHEA-COMP:10625"/>
        <dbReference type="Rhea" id="RHEA-COMP:10670"/>
        <dbReference type="ChEBI" id="CHEBI:15378"/>
        <dbReference type="ChEBI" id="CHEBI:30616"/>
        <dbReference type="ChEBI" id="CHEBI:32551"/>
        <dbReference type="ChEBI" id="CHEBI:33019"/>
        <dbReference type="ChEBI" id="CHEBI:82748"/>
        <dbReference type="ChEBI" id="CHEBI:83665"/>
        <dbReference type="ChEBI" id="CHEBI:456215"/>
        <dbReference type="EC" id="6.3.4.19"/>
    </reaction>
</comment>
<dbReference type="SUPFAM" id="SSF52402">
    <property type="entry name" value="Adenine nucleotide alpha hydrolases-like"/>
    <property type="match status" value="1"/>
</dbReference>
<evidence type="ECO:0000256" key="1">
    <source>
        <dbReference type="ARBA" id="ARBA00004496"/>
    </source>
</evidence>
<dbReference type="GO" id="GO:0006400">
    <property type="term" value="P:tRNA modification"/>
    <property type="evidence" value="ECO:0007669"/>
    <property type="project" value="UniProtKB-UniRule"/>
</dbReference>
<dbReference type="Pfam" id="PF01171">
    <property type="entry name" value="ATP_bind_3"/>
    <property type="match status" value="1"/>
</dbReference>
<accession>W4V2Q4</accession>
<keyword evidence="11" id="KW-1185">Reference proteome</keyword>
<dbReference type="InterPro" id="IPR012795">
    <property type="entry name" value="tRNA_Ile_lys_synt_N"/>
</dbReference>
<evidence type="ECO:0000256" key="6">
    <source>
        <dbReference type="ARBA" id="ARBA00022840"/>
    </source>
</evidence>
<dbReference type="HAMAP" id="MF_01161">
    <property type="entry name" value="tRNA_Ile_lys_synt"/>
    <property type="match status" value="1"/>
</dbReference>
<dbReference type="InterPro" id="IPR014729">
    <property type="entry name" value="Rossmann-like_a/b/a_fold"/>
</dbReference>
<dbReference type="SUPFAM" id="SSF56037">
    <property type="entry name" value="PheT/TilS domain"/>
    <property type="match status" value="1"/>
</dbReference>
<dbReference type="STRING" id="1294263.JCM21531_1152"/>
<dbReference type="SMART" id="SM00977">
    <property type="entry name" value="TilS_C"/>
    <property type="match status" value="1"/>
</dbReference>
<organism evidence="10 11">
    <name type="scientific">Acetivibrio straminisolvens JCM 21531</name>
    <dbReference type="NCBI Taxonomy" id="1294263"/>
    <lineage>
        <taxon>Bacteria</taxon>
        <taxon>Bacillati</taxon>
        <taxon>Bacillota</taxon>
        <taxon>Clostridia</taxon>
        <taxon>Eubacteriales</taxon>
        <taxon>Oscillospiraceae</taxon>
        <taxon>Acetivibrio</taxon>
    </lineage>
</organism>
<evidence type="ECO:0000256" key="3">
    <source>
        <dbReference type="ARBA" id="ARBA00022598"/>
    </source>
</evidence>
<evidence type="ECO:0000313" key="10">
    <source>
        <dbReference type="EMBL" id="GAE87755.1"/>
    </source>
</evidence>
<dbReference type="Pfam" id="PF11734">
    <property type="entry name" value="TilS_C"/>
    <property type="match status" value="1"/>
</dbReference>
<keyword evidence="6" id="KW-0067">ATP-binding</keyword>
<evidence type="ECO:0000259" key="9">
    <source>
        <dbReference type="SMART" id="SM00977"/>
    </source>
</evidence>
<dbReference type="InterPro" id="IPR012094">
    <property type="entry name" value="tRNA_Ile_lys_synt"/>
</dbReference>
<dbReference type="NCBIfam" id="TIGR02433">
    <property type="entry name" value="lysidine_TilS_C"/>
    <property type="match status" value="1"/>
</dbReference>
<feature type="domain" description="Lysidine-tRNA(Ile) synthetase C-terminal" evidence="9">
    <location>
        <begin position="336"/>
        <end position="408"/>
    </location>
</feature>
<evidence type="ECO:0000256" key="4">
    <source>
        <dbReference type="ARBA" id="ARBA00022694"/>
    </source>
</evidence>
<name>W4V2Q4_9FIRM</name>
<keyword evidence="5" id="KW-0547">Nucleotide-binding</keyword>
<dbReference type="InterPro" id="IPR020825">
    <property type="entry name" value="Phe-tRNA_synthase-like_B3/B4"/>
</dbReference>
<dbReference type="EMBL" id="BAVR01000010">
    <property type="protein sequence ID" value="GAE87755.1"/>
    <property type="molecule type" value="Genomic_DNA"/>
</dbReference>
<dbReference type="Gene3D" id="1.20.59.20">
    <property type="match status" value="1"/>
</dbReference>
<proteinExistence type="inferred from homology"/>
<evidence type="ECO:0000256" key="7">
    <source>
        <dbReference type="ARBA" id="ARBA00048539"/>
    </source>
</evidence>
<dbReference type="GO" id="GO:0005524">
    <property type="term" value="F:ATP binding"/>
    <property type="evidence" value="ECO:0007669"/>
    <property type="project" value="UniProtKB-KW"/>
</dbReference>
<dbReference type="Gene3D" id="3.50.40.10">
    <property type="entry name" value="Phenylalanyl-trna Synthetase, Chain B, domain 3"/>
    <property type="match status" value="1"/>
</dbReference>
<dbReference type="GO" id="GO:0005737">
    <property type="term" value="C:cytoplasm"/>
    <property type="evidence" value="ECO:0007669"/>
    <property type="project" value="UniProtKB-SubCell"/>
</dbReference>
<gene>
    <name evidence="8" type="primary">tilS</name>
    <name evidence="10" type="ORF">JCM21531_1152</name>
</gene>
<keyword evidence="2 8" id="KW-0963">Cytoplasm</keyword>
<comment type="function">
    <text evidence="8">Ligates lysine onto the cytidine present at position 34 of the AUA codon-specific tRNA(Ile) that contains the anticodon CAU, in an ATP-dependent manner. Cytidine is converted to lysidine, thus changing the amino acid specificity of the tRNA from methionine to isoleucine.</text>
</comment>
<dbReference type="InterPro" id="IPR011063">
    <property type="entry name" value="TilS/TtcA_N"/>
</dbReference>
<dbReference type="SUPFAM" id="SSF82829">
    <property type="entry name" value="MesJ substrate recognition domain-like"/>
    <property type="match status" value="1"/>
</dbReference>
<protein>
    <recommendedName>
        <fullName evidence="8">tRNA(Ile)-lysidine synthase</fullName>
        <ecNumber evidence="8">6.3.4.19</ecNumber>
    </recommendedName>
    <alternativeName>
        <fullName evidence="8">tRNA(Ile)-2-lysyl-cytidine synthase</fullName>
    </alternativeName>
    <alternativeName>
        <fullName evidence="8">tRNA(Ile)-lysidine synthetase</fullName>
    </alternativeName>
</protein>
<comment type="caution">
    <text evidence="10">The sequence shown here is derived from an EMBL/GenBank/DDBJ whole genome shotgun (WGS) entry which is preliminary data.</text>
</comment>
<dbReference type="PANTHER" id="PTHR43033:SF1">
    <property type="entry name" value="TRNA(ILE)-LYSIDINE SYNTHASE-RELATED"/>
    <property type="match status" value="1"/>
</dbReference>
<reference evidence="10" key="1">
    <citation type="journal article" date="2014" name="Genome Announc.">
        <title>Draft Genome Sequence of Clostridium straminisolvens Strain JCM 21531T, Isolated from a Cellulose-Degrading Bacterial Community.</title>
        <authorList>
            <person name="Yuki M."/>
            <person name="Oshima K."/>
            <person name="Suda W."/>
            <person name="Sakamoto M."/>
            <person name="Kitamura K."/>
            <person name="Iida T."/>
            <person name="Hattori M."/>
            <person name="Ohkuma M."/>
        </authorList>
    </citation>
    <scope>NUCLEOTIDE SEQUENCE [LARGE SCALE GENOMIC DNA]</scope>
    <source>
        <strain evidence="10">JCM 21531</strain>
    </source>
</reference>
<dbReference type="CDD" id="cd01992">
    <property type="entry name" value="TilS_N"/>
    <property type="match status" value="1"/>
</dbReference>
<comment type="similarity">
    <text evidence="8">Belongs to the tRNA(Ile)-lysidine synthase family.</text>
</comment>
<evidence type="ECO:0000256" key="5">
    <source>
        <dbReference type="ARBA" id="ARBA00022741"/>
    </source>
</evidence>
<dbReference type="AlphaFoldDB" id="W4V2Q4"/>
<evidence type="ECO:0000313" key="11">
    <source>
        <dbReference type="Proteomes" id="UP000019109"/>
    </source>
</evidence>
<dbReference type="NCBIfam" id="TIGR02432">
    <property type="entry name" value="lysidine_TilS_N"/>
    <property type="match status" value="1"/>
</dbReference>
<evidence type="ECO:0000256" key="8">
    <source>
        <dbReference type="HAMAP-Rule" id="MF_01161"/>
    </source>
</evidence>
<keyword evidence="3 8" id="KW-0436">Ligase</keyword>
<comment type="subcellular location">
    <subcellularLocation>
        <location evidence="1 8">Cytoplasm</location>
    </subcellularLocation>
</comment>